<evidence type="ECO:0000256" key="1">
    <source>
        <dbReference type="ARBA" id="ARBA00001946"/>
    </source>
</evidence>
<dbReference type="SUPFAM" id="SSF143631">
    <property type="entry name" value="ApbE-like"/>
    <property type="match status" value="1"/>
</dbReference>
<dbReference type="GO" id="GO:0046872">
    <property type="term" value="F:metal ion binding"/>
    <property type="evidence" value="ECO:0007669"/>
    <property type="project" value="UniProtKB-KW"/>
</dbReference>
<dbReference type="Proteomes" id="UP000004221">
    <property type="component" value="Unassembled WGS sequence"/>
</dbReference>
<keyword evidence="8" id="KW-0460">Magnesium</keyword>
<evidence type="ECO:0000256" key="9">
    <source>
        <dbReference type="ARBA" id="ARBA00031306"/>
    </source>
</evidence>
<sequence>MFVLSDGGVATSGISRRSWRRGRQTVHHLIDPRTGAPARTGIQTVTVTSPTAIQAEVATTALFVGGEADTTLARILPLISNAIIVRETGEIREITGHLEVRSHASHVNVA</sequence>
<accession>I4EEX6</accession>
<keyword evidence="5" id="KW-0808">Transferase</keyword>
<evidence type="ECO:0000313" key="11">
    <source>
        <dbReference type="EMBL" id="CCF83238.1"/>
    </source>
</evidence>
<evidence type="ECO:0000256" key="8">
    <source>
        <dbReference type="ARBA" id="ARBA00022842"/>
    </source>
</evidence>
<dbReference type="Pfam" id="PF02424">
    <property type="entry name" value="ApbE"/>
    <property type="match status" value="1"/>
</dbReference>
<evidence type="ECO:0000256" key="3">
    <source>
        <dbReference type="ARBA" id="ARBA00016337"/>
    </source>
</evidence>
<organism evidence="11 12">
    <name type="scientific">Nitrolancea hollandica Lb</name>
    <dbReference type="NCBI Taxonomy" id="1129897"/>
    <lineage>
        <taxon>Bacteria</taxon>
        <taxon>Pseudomonadati</taxon>
        <taxon>Thermomicrobiota</taxon>
        <taxon>Thermomicrobia</taxon>
        <taxon>Sphaerobacterales</taxon>
        <taxon>Sphaerobacterineae</taxon>
        <taxon>Sphaerobacteraceae</taxon>
        <taxon>Nitrolancea</taxon>
    </lineage>
</organism>
<dbReference type="AlphaFoldDB" id="I4EEX6"/>
<dbReference type="PANTHER" id="PTHR30040:SF2">
    <property type="entry name" value="FAD:PROTEIN FMN TRANSFERASE"/>
    <property type="match status" value="1"/>
</dbReference>
<dbReference type="PANTHER" id="PTHR30040">
    <property type="entry name" value="THIAMINE BIOSYNTHESIS LIPOPROTEIN APBE"/>
    <property type="match status" value="1"/>
</dbReference>
<evidence type="ECO:0000256" key="7">
    <source>
        <dbReference type="ARBA" id="ARBA00022827"/>
    </source>
</evidence>
<dbReference type="Gene3D" id="3.10.520.10">
    <property type="entry name" value="ApbE-like domains"/>
    <property type="match status" value="1"/>
</dbReference>
<evidence type="ECO:0000256" key="2">
    <source>
        <dbReference type="ARBA" id="ARBA00011955"/>
    </source>
</evidence>
<evidence type="ECO:0000256" key="4">
    <source>
        <dbReference type="ARBA" id="ARBA00022630"/>
    </source>
</evidence>
<keyword evidence="12" id="KW-1185">Reference proteome</keyword>
<dbReference type="GO" id="GO:0016740">
    <property type="term" value="F:transferase activity"/>
    <property type="evidence" value="ECO:0007669"/>
    <property type="project" value="UniProtKB-KW"/>
</dbReference>
<comment type="caution">
    <text evidence="11">The sequence shown here is derived from an EMBL/GenBank/DDBJ whole genome shotgun (WGS) entry which is preliminary data.</text>
</comment>
<comment type="cofactor">
    <cofactor evidence="1">
        <name>Mg(2+)</name>
        <dbReference type="ChEBI" id="CHEBI:18420"/>
    </cofactor>
</comment>
<comment type="catalytic activity">
    <reaction evidence="10">
        <text>L-threonyl-[protein] + FAD = FMN-L-threonyl-[protein] + AMP + H(+)</text>
        <dbReference type="Rhea" id="RHEA:36847"/>
        <dbReference type="Rhea" id="RHEA-COMP:11060"/>
        <dbReference type="Rhea" id="RHEA-COMP:11061"/>
        <dbReference type="ChEBI" id="CHEBI:15378"/>
        <dbReference type="ChEBI" id="CHEBI:30013"/>
        <dbReference type="ChEBI" id="CHEBI:57692"/>
        <dbReference type="ChEBI" id="CHEBI:74257"/>
        <dbReference type="ChEBI" id="CHEBI:456215"/>
        <dbReference type="EC" id="2.7.1.180"/>
    </reaction>
</comment>
<name>I4EEX6_9BACT</name>
<evidence type="ECO:0000256" key="10">
    <source>
        <dbReference type="ARBA" id="ARBA00048540"/>
    </source>
</evidence>
<proteinExistence type="predicted"/>
<dbReference type="InterPro" id="IPR003374">
    <property type="entry name" value="ApbE-like_sf"/>
</dbReference>
<keyword evidence="6" id="KW-0479">Metal-binding</keyword>
<reference evidence="11 12" key="1">
    <citation type="journal article" date="2012" name="ISME J.">
        <title>Nitrification expanded: discovery, physiology and genomics of a nitrite-oxidizing bacterium from the phylum Chloroflexi.</title>
        <authorList>
            <person name="Sorokin D.Y."/>
            <person name="Lucker S."/>
            <person name="Vejmelkova D."/>
            <person name="Kostrikina N.A."/>
            <person name="Kleerebezem R."/>
            <person name="Rijpstra W.I."/>
            <person name="Damste J.S."/>
            <person name="Le Paslier D."/>
            <person name="Muyzer G."/>
            <person name="Wagner M."/>
            <person name="van Loosdrecht M.C."/>
            <person name="Daims H."/>
        </authorList>
    </citation>
    <scope>NUCLEOTIDE SEQUENCE [LARGE SCALE GENOMIC DNA]</scope>
    <source>
        <strain evidence="12">none</strain>
    </source>
</reference>
<gene>
    <name evidence="11" type="ORF">NITHO_2070002</name>
</gene>
<dbReference type="EC" id="2.7.1.180" evidence="2"/>
<keyword evidence="7" id="KW-0274">FAD</keyword>
<dbReference type="EMBL" id="CAGS01000121">
    <property type="protein sequence ID" value="CCF83238.1"/>
    <property type="molecule type" value="Genomic_DNA"/>
</dbReference>
<evidence type="ECO:0000256" key="5">
    <source>
        <dbReference type="ARBA" id="ARBA00022679"/>
    </source>
</evidence>
<protein>
    <recommendedName>
        <fullName evidence="3">FAD:protein FMN transferase</fullName>
        <ecNumber evidence="2">2.7.1.180</ecNumber>
    </recommendedName>
    <alternativeName>
        <fullName evidence="9">Flavin transferase</fullName>
    </alternativeName>
</protein>
<evidence type="ECO:0000256" key="6">
    <source>
        <dbReference type="ARBA" id="ARBA00022723"/>
    </source>
</evidence>
<evidence type="ECO:0000313" key="12">
    <source>
        <dbReference type="Proteomes" id="UP000004221"/>
    </source>
</evidence>
<dbReference type="InterPro" id="IPR024932">
    <property type="entry name" value="ApbE"/>
</dbReference>
<keyword evidence="4" id="KW-0285">Flavoprotein</keyword>